<feature type="transmembrane region" description="Helical" evidence="7">
    <location>
        <begin position="190"/>
        <end position="211"/>
    </location>
</feature>
<feature type="transmembrane region" description="Helical" evidence="7">
    <location>
        <begin position="316"/>
        <end position="338"/>
    </location>
</feature>
<sequence length="480" mass="49976">MPPASAPSSSASSVSPVATPAPVPPQHAHAAALAARPLWKIFLFFLAPMLLSNILQSLSGTLNNVYVGQMIGVGAMAAVSSFFPVMFFFIAFTIGLGAGASVLIGQAWGARDLAKVKAVAGTTLTVGISFGLLVAVFGGAFTTPLLKALGTPPDILADATRYARIMLIAMPGLFVFLLSTAMLRGVGDTVTPLFTLAISTCIGLVVTPALIRGWGGLPMLGVASGAAATVVSFVVATTWLGFRLRARGSPLAPDAAFARCMRIDPKILKTVLKVGVPTGVQMIVISLAEVALLSLVNSYGSSATAAYGAVNQVVAYVQFPAISIAITASILGAQAIGAGRTEQLGAIARTGLLMNVVLTGTLVLLGYLFSRTLMGFFITSAPVIELAQTLLHIMLWSSVIFGMASVLSGIMRASGSVLVPTGIAIFCIALIEVPVAYFMSHRIGINGVWVAYPVTFVAMLALQTAYYRLVWRKKAVRRLV</sequence>
<dbReference type="InterPro" id="IPR052031">
    <property type="entry name" value="Membrane_Transporter-Flippase"/>
</dbReference>
<comment type="subcellular location">
    <subcellularLocation>
        <location evidence="1">Cell inner membrane</location>
        <topology evidence="1">Multi-pass membrane protein</topology>
    </subcellularLocation>
</comment>
<feature type="transmembrane region" description="Helical" evidence="7">
    <location>
        <begin position="41"/>
        <end position="62"/>
    </location>
</feature>
<dbReference type="InterPro" id="IPR048279">
    <property type="entry name" value="MdtK-like"/>
</dbReference>
<dbReference type="Proteomes" id="UP000319212">
    <property type="component" value="Unassembled WGS sequence"/>
</dbReference>
<evidence type="ECO:0000256" key="7">
    <source>
        <dbReference type="SAM" id="Phobius"/>
    </source>
</evidence>
<feature type="transmembrane region" description="Helical" evidence="7">
    <location>
        <begin position="217"/>
        <end position="242"/>
    </location>
</feature>
<dbReference type="OrthoDB" id="9806302at2"/>
<evidence type="ECO:0000313" key="8">
    <source>
        <dbReference type="EMBL" id="TPG31006.1"/>
    </source>
</evidence>
<feature type="transmembrane region" description="Helical" evidence="7">
    <location>
        <begin position="116"/>
        <end position="142"/>
    </location>
</feature>
<feature type="transmembrane region" description="Helical" evidence="7">
    <location>
        <begin position="162"/>
        <end position="183"/>
    </location>
</feature>
<evidence type="ECO:0000256" key="5">
    <source>
        <dbReference type="ARBA" id="ARBA00022989"/>
    </source>
</evidence>
<keyword evidence="6 7" id="KW-0472">Membrane</keyword>
<dbReference type="InterPro" id="IPR002528">
    <property type="entry name" value="MATE_fam"/>
</dbReference>
<feature type="transmembrane region" description="Helical" evidence="7">
    <location>
        <begin position="271"/>
        <end position="296"/>
    </location>
</feature>
<feature type="transmembrane region" description="Helical" evidence="7">
    <location>
        <begin position="389"/>
        <end position="410"/>
    </location>
</feature>
<feature type="transmembrane region" description="Helical" evidence="7">
    <location>
        <begin position="449"/>
        <end position="469"/>
    </location>
</feature>
<dbReference type="GO" id="GO:0015297">
    <property type="term" value="F:antiporter activity"/>
    <property type="evidence" value="ECO:0007669"/>
    <property type="project" value="InterPro"/>
</dbReference>
<dbReference type="CDD" id="cd13138">
    <property type="entry name" value="MATE_yoeA_like"/>
    <property type="match status" value="1"/>
</dbReference>
<dbReference type="PANTHER" id="PTHR43549:SF3">
    <property type="entry name" value="MULTIDRUG RESISTANCE PROTEIN YPNP-RELATED"/>
    <property type="match status" value="1"/>
</dbReference>
<keyword evidence="2" id="KW-0813">Transport</keyword>
<feature type="transmembrane region" description="Helical" evidence="7">
    <location>
        <begin position="82"/>
        <end position="104"/>
    </location>
</feature>
<dbReference type="PIRSF" id="PIRSF006603">
    <property type="entry name" value="DinF"/>
    <property type="match status" value="1"/>
</dbReference>
<evidence type="ECO:0000256" key="2">
    <source>
        <dbReference type="ARBA" id="ARBA00022448"/>
    </source>
</evidence>
<name>A0A502E379_9BURK</name>
<evidence type="ECO:0000256" key="3">
    <source>
        <dbReference type="ARBA" id="ARBA00022475"/>
    </source>
</evidence>
<evidence type="ECO:0000313" key="9">
    <source>
        <dbReference type="Proteomes" id="UP000319212"/>
    </source>
</evidence>
<gene>
    <name evidence="8" type="ORF">EAH82_02450</name>
</gene>
<protein>
    <submittedName>
        <fullName evidence="8">MATE family efflux transporter</fullName>
    </submittedName>
</protein>
<proteinExistence type="predicted"/>
<dbReference type="Pfam" id="PF01554">
    <property type="entry name" value="MatE"/>
    <property type="match status" value="2"/>
</dbReference>
<evidence type="ECO:0000256" key="1">
    <source>
        <dbReference type="ARBA" id="ARBA00004429"/>
    </source>
</evidence>
<evidence type="ECO:0000256" key="4">
    <source>
        <dbReference type="ARBA" id="ARBA00022692"/>
    </source>
</evidence>
<organism evidence="8 9">
    <name type="scientific">Variovorax guangxiensis</name>
    <dbReference type="NCBI Taxonomy" id="1775474"/>
    <lineage>
        <taxon>Bacteria</taxon>
        <taxon>Pseudomonadati</taxon>
        <taxon>Pseudomonadota</taxon>
        <taxon>Betaproteobacteria</taxon>
        <taxon>Burkholderiales</taxon>
        <taxon>Comamonadaceae</taxon>
        <taxon>Variovorax</taxon>
    </lineage>
</organism>
<dbReference type="EMBL" id="RCZI01000001">
    <property type="protein sequence ID" value="TPG31006.1"/>
    <property type="molecule type" value="Genomic_DNA"/>
</dbReference>
<evidence type="ECO:0000256" key="6">
    <source>
        <dbReference type="ARBA" id="ARBA00023136"/>
    </source>
</evidence>
<feature type="transmembrane region" description="Helical" evidence="7">
    <location>
        <begin position="417"/>
        <end position="437"/>
    </location>
</feature>
<keyword evidence="4 7" id="KW-0812">Transmembrane</keyword>
<comment type="caution">
    <text evidence="8">The sequence shown here is derived from an EMBL/GenBank/DDBJ whole genome shotgun (WGS) entry which is preliminary data.</text>
</comment>
<dbReference type="GO" id="GO:0042910">
    <property type="term" value="F:xenobiotic transmembrane transporter activity"/>
    <property type="evidence" value="ECO:0007669"/>
    <property type="project" value="InterPro"/>
</dbReference>
<keyword evidence="5 7" id="KW-1133">Transmembrane helix</keyword>
<keyword evidence="3" id="KW-1003">Cell membrane</keyword>
<dbReference type="GO" id="GO:0005886">
    <property type="term" value="C:plasma membrane"/>
    <property type="evidence" value="ECO:0007669"/>
    <property type="project" value="UniProtKB-SubCell"/>
</dbReference>
<feature type="transmembrane region" description="Helical" evidence="7">
    <location>
        <begin position="350"/>
        <end position="369"/>
    </location>
</feature>
<dbReference type="AlphaFoldDB" id="A0A502E379"/>
<dbReference type="NCBIfam" id="TIGR00797">
    <property type="entry name" value="matE"/>
    <property type="match status" value="1"/>
</dbReference>
<accession>A0A502E379</accession>
<dbReference type="PANTHER" id="PTHR43549">
    <property type="entry name" value="MULTIDRUG RESISTANCE PROTEIN YPNP-RELATED"/>
    <property type="match status" value="1"/>
</dbReference>
<reference evidence="8 9" key="1">
    <citation type="journal article" date="2019" name="Environ. Microbiol.">
        <title>Species interactions and distinct microbial communities in high Arctic permafrost affected cryosols are associated with the CH4 and CO2 gas fluxes.</title>
        <authorList>
            <person name="Altshuler I."/>
            <person name="Hamel J."/>
            <person name="Turney S."/>
            <person name="Magnuson E."/>
            <person name="Levesque R."/>
            <person name="Greer C."/>
            <person name="Whyte L.G."/>
        </authorList>
    </citation>
    <scope>NUCLEOTIDE SEQUENCE [LARGE SCALE GENOMIC DNA]</scope>
    <source>
        <strain evidence="8 9">S06.C</strain>
    </source>
</reference>